<dbReference type="EMBL" id="BMKC01000002">
    <property type="protein sequence ID" value="GGA80896.1"/>
    <property type="molecule type" value="Genomic_DNA"/>
</dbReference>
<dbReference type="Gene3D" id="3.10.20.310">
    <property type="entry name" value="membrane protein fhac"/>
    <property type="match status" value="1"/>
</dbReference>
<gene>
    <name evidence="1" type="ORF">GCM10011521_19020</name>
</gene>
<dbReference type="Proteomes" id="UP000623419">
    <property type="component" value="Unassembled WGS sequence"/>
</dbReference>
<dbReference type="RefSeq" id="WP_188663534.1">
    <property type="nucleotide sequence ID" value="NZ_BMKC01000002.1"/>
</dbReference>
<evidence type="ECO:0008006" key="3">
    <source>
        <dbReference type="Google" id="ProtNLM"/>
    </source>
</evidence>
<keyword evidence="2" id="KW-1185">Reference proteome</keyword>
<reference evidence="2" key="1">
    <citation type="journal article" date="2019" name="Int. J. Syst. Evol. Microbiol.">
        <title>The Global Catalogue of Microorganisms (GCM) 10K type strain sequencing project: providing services to taxonomists for standard genome sequencing and annotation.</title>
        <authorList>
            <consortium name="The Broad Institute Genomics Platform"/>
            <consortium name="The Broad Institute Genome Sequencing Center for Infectious Disease"/>
            <person name="Wu L."/>
            <person name="Ma J."/>
        </authorList>
    </citation>
    <scope>NUCLEOTIDE SEQUENCE [LARGE SCALE GENOMIC DNA]</scope>
    <source>
        <strain evidence="2">CGMCC 1.15905</strain>
    </source>
</reference>
<proteinExistence type="predicted"/>
<accession>A0ABQ1HLB8</accession>
<comment type="caution">
    <text evidence="1">The sequence shown here is derived from an EMBL/GenBank/DDBJ whole genome shotgun (WGS) entry which is preliminary data.</text>
</comment>
<organism evidence="1 2">
    <name type="scientific">Arenimonas soli</name>
    <dbReference type="NCBI Taxonomy" id="2269504"/>
    <lineage>
        <taxon>Bacteria</taxon>
        <taxon>Pseudomonadati</taxon>
        <taxon>Pseudomonadota</taxon>
        <taxon>Gammaproteobacteria</taxon>
        <taxon>Lysobacterales</taxon>
        <taxon>Lysobacteraceae</taxon>
        <taxon>Arenimonas</taxon>
    </lineage>
</organism>
<protein>
    <recommendedName>
        <fullName evidence="3">Bacterial surface antigen (D15) domain-containing protein</fullName>
    </recommendedName>
</protein>
<dbReference type="Gene3D" id="2.40.160.50">
    <property type="entry name" value="membrane protein fhac: a member of the omp85/tpsb transporter family"/>
    <property type="match status" value="1"/>
</dbReference>
<sequence>MSLPDDAALEAAGAVIGDISIVRHDIFDTSLPEEDAPVFRAANALHRRTREPVVRRLLLVETGAVYSRRLLDETQRLLRAQNYLREAKVTPVRFADGRVDLLVETWDAWTLNPGISGSRSGGASSFGFELEDSNLLGTGAELTLSHDSDSERDENALSYRNDHLFGRWNGLDAELRDNSDGRGWALALGQPFHALDTRRAWGFSMDRLAQSNSFYARGEEIAGYRQRNNDIEAWWGRSTGLRDGRVSRWQFGLREHQRDFLPARDPVLAGPVPADRHLVGPWIGFERIHDDWQERVNLDQIGSTEDVLLGLRWGARLGWADTALGGDRDALWFEADVSRGFRLPAESLLRVQAWLDGRLEQGAARDLALGGRARYYRPTGEKRLFYADLETVHGHALDLDGYRTLGGDNGLRGYPERWAGGEVFTRLSLEQRYYTDAYLWRIFRVGGAVFMDVGRTWGDDPLGAPNPGTLADVGFGLRLGNTRSAFARVVHVDLAFPLDGDPSLKRVELVIEARREF</sequence>
<evidence type="ECO:0000313" key="2">
    <source>
        <dbReference type="Proteomes" id="UP000623419"/>
    </source>
</evidence>
<name>A0ABQ1HLB8_9GAMM</name>
<evidence type="ECO:0000313" key="1">
    <source>
        <dbReference type="EMBL" id="GGA80896.1"/>
    </source>
</evidence>